<evidence type="ECO:0000256" key="1">
    <source>
        <dbReference type="ARBA" id="ARBA00023002"/>
    </source>
</evidence>
<dbReference type="InterPro" id="IPR015590">
    <property type="entry name" value="Aldehyde_DH_dom"/>
</dbReference>
<sequence length="101" mass="11103">MRSKNSTLMHEETFGPVCSFIGYQNEKEALSHINASPFGLAASVWSENMSKALRYAEDIDAGMVWVNMHTFLDPAVPFGGMKGSGSGREFGSAFIDDYTRT</sequence>
<evidence type="ECO:0000313" key="4">
    <source>
        <dbReference type="EMBL" id="VEB54182.1"/>
    </source>
</evidence>
<keyword evidence="1 4" id="KW-0560">Oxidoreductase</keyword>
<dbReference type="Gene3D" id="3.40.605.10">
    <property type="entry name" value="Aldehyde Dehydrogenase, Chain A, domain 1"/>
    <property type="match status" value="1"/>
</dbReference>
<keyword evidence="2" id="KW-0520">NAD</keyword>
<dbReference type="SUPFAM" id="SSF53720">
    <property type="entry name" value="ALDH-like"/>
    <property type="match status" value="1"/>
</dbReference>
<dbReference type="Proteomes" id="UP000269208">
    <property type="component" value="Chromosome"/>
</dbReference>
<dbReference type="InterPro" id="IPR016162">
    <property type="entry name" value="Ald_DH_N"/>
</dbReference>
<name>A0A3S4IGV0_SALET</name>
<dbReference type="InterPro" id="IPR016163">
    <property type="entry name" value="Ald_DH_C"/>
</dbReference>
<reference evidence="4 5" key="1">
    <citation type="submission" date="2018-12" db="EMBL/GenBank/DDBJ databases">
        <authorList>
            <consortium name="Pathogen Informatics"/>
        </authorList>
    </citation>
    <scope>NUCLEOTIDE SEQUENCE [LARGE SCALE GENOMIC DNA]</scope>
    <source>
        <strain evidence="4 5">NCTC6754</strain>
    </source>
</reference>
<dbReference type="AlphaFoldDB" id="A0A3S4IGV0"/>
<proteinExistence type="predicted"/>
<feature type="domain" description="Aldehyde dehydrogenase" evidence="3">
    <location>
        <begin position="4"/>
        <end position="101"/>
    </location>
</feature>
<accession>A0A3S4IGV0</accession>
<dbReference type="PANTHER" id="PTHR11699">
    <property type="entry name" value="ALDEHYDE DEHYDROGENASE-RELATED"/>
    <property type="match status" value="1"/>
</dbReference>
<evidence type="ECO:0000313" key="5">
    <source>
        <dbReference type="Proteomes" id="UP000269208"/>
    </source>
</evidence>
<gene>
    <name evidence="4" type="primary">feaB_1</name>
    <name evidence="4" type="ORF">NCTC6754_03157</name>
</gene>
<organism evidence="4 5">
    <name type="scientific">Salmonella enterica I</name>
    <dbReference type="NCBI Taxonomy" id="59201"/>
    <lineage>
        <taxon>Bacteria</taxon>
        <taxon>Pseudomonadati</taxon>
        <taxon>Pseudomonadota</taxon>
        <taxon>Gammaproteobacteria</taxon>
        <taxon>Enterobacterales</taxon>
        <taxon>Enterobacteriaceae</taxon>
        <taxon>Salmonella</taxon>
    </lineage>
</organism>
<dbReference type="Gene3D" id="3.40.309.10">
    <property type="entry name" value="Aldehyde Dehydrogenase, Chain A, domain 2"/>
    <property type="match status" value="1"/>
</dbReference>
<dbReference type="EMBL" id="LR134190">
    <property type="protein sequence ID" value="VEB54182.1"/>
    <property type="molecule type" value="Genomic_DNA"/>
</dbReference>
<dbReference type="InterPro" id="IPR016161">
    <property type="entry name" value="Ald_DH/histidinol_DH"/>
</dbReference>
<evidence type="ECO:0000259" key="3">
    <source>
        <dbReference type="Pfam" id="PF00171"/>
    </source>
</evidence>
<dbReference type="GO" id="GO:0008957">
    <property type="term" value="F:phenylacetaldehyde dehydrogenase (NAD+) activity"/>
    <property type="evidence" value="ECO:0007669"/>
    <property type="project" value="UniProtKB-EC"/>
</dbReference>
<dbReference type="EC" id="1.2.1.39" evidence="4"/>
<evidence type="ECO:0000256" key="2">
    <source>
        <dbReference type="ARBA" id="ARBA00023027"/>
    </source>
</evidence>
<protein>
    <submittedName>
        <fullName evidence="4">Possible aldehyde dehydrogenase</fullName>
        <ecNumber evidence="4">1.2.1.39</ecNumber>
    </submittedName>
</protein>
<dbReference type="Pfam" id="PF00171">
    <property type="entry name" value="Aldedh"/>
    <property type="match status" value="1"/>
</dbReference>